<evidence type="ECO:0000313" key="2">
    <source>
        <dbReference type="Proteomes" id="UP000478052"/>
    </source>
</evidence>
<dbReference type="AlphaFoldDB" id="A0A6G0XNH7"/>
<gene>
    <name evidence="1" type="ORF">FWK35_00018376</name>
</gene>
<organism evidence="1 2">
    <name type="scientific">Aphis craccivora</name>
    <name type="common">Cowpea aphid</name>
    <dbReference type="NCBI Taxonomy" id="307492"/>
    <lineage>
        <taxon>Eukaryota</taxon>
        <taxon>Metazoa</taxon>
        <taxon>Ecdysozoa</taxon>
        <taxon>Arthropoda</taxon>
        <taxon>Hexapoda</taxon>
        <taxon>Insecta</taxon>
        <taxon>Pterygota</taxon>
        <taxon>Neoptera</taxon>
        <taxon>Paraneoptera</taxon>
        <taxon>Hemiptera</taxon>
        <taxon>Sternorrhyncha</taxon>
        <taxon>Aphidomorpha</taxon>
        <taxon>Aphidoidea</taxon>
        <taxon>Aphididae</taxon>
        <taxon>Aphidini</taxon>
        <taxon>Aphis</taxon>
        <taxon>Aphis</taxon>
    </lineage>
</organism>
<evidence type="ECO:0000313" key="1">
    <source>
        <dbReference type="EMBL" id="KAF0741952.1"/>
    </source>
</evidence>
<accession>A0A6G0XNH7</accession>
<proteinExistence type="predicted"/>
<dbReference type="EMBL" id="VUJU01007684">
    <property type="protein sequence ID" value="KAF0741952.1"/>
    <property type="molecule type" value="Genomic_DNA"/>
</dbReference>
<sequence>MNKPRIIVVNPNIRLKPIIPNLLEIDFENLKELYFILDKGCCILEHDNAKLYIDWQISRDMVVKRLTDLIQLYHSVIN</sequence>
<protein>
    <submittedName>
        <fullName evidence="1">Uncharacterized protein</fullName>
    </submittedName>
</protein>
<keyword evidence="2" id="KW-1185">Reference proteome</keyword>
<dbReference type="Proteomes" id="UP000478052">
    <property type="component" value="Unassembled WGS sequence"/>
</dbReference>
<comment type="caution">
    <text evidence="1">The sequence shown here is derived from an EMBL/GenBank/DDBJ whole genome shotgun (WGS) entry which is preliminary data.</text>
</comment>
<name>A0A6G0XNH7_APHCR</name>
<reference evidence="1 2" key="1">
    <citation type="submission" date="2019-08" db="EMBL/GenBank/DDBJ databases">
        <title>Whole genome of Aphis craccivora.</title>
        <authorList>
            <person name="Voronova N.V."/>
            <person name="Shulinski R.S."/>
            <person name="Bandarenka Y.V."/>
            <person name="Zhorov D.G."/>
            <person name="Warner D."/>
        </authorList>
    </citation>
    <scope>NUCLEOTIDE SEQUENCE [LARGE SCALE GENOMIC DNA]</scope>
    <source>
        <strain evidence="1">180601</strain>
        <tissue evidence="1">Whole Body</tissue>
    </source>
</reference>